<accession>A0ACB9APG4</accession>
<keyword evidence="2" id="KW-1185">Reference proteome</keyword>
<reference evidence="2" key="1">
    <citation type="journal article" date="2022" name="Mol. Ecol. Resour.">
        <title>The genomes of chicory, endive, great burdock and yacon provide insights into Asteraceae palaeo-polyploidization history and plant inulin production.</title>
        <authorList>
            <person name="Fan W."/>
            <person name="Wang S."/>
            <person name="Wang H."/>
            <person name="Wang A."/>
            <person name="Jiang F."/>
            <person name="Liu H."/>
            <person name="Zhao H."/>
            <person name="Xu D."/>
            <person name="Zhang Y."/>
        </authorList>
    </citation>
    <scope>NUCLEOTIDE SEQUENCE [LARGE SCALE GENOMIC DNA]</scope>
    <source>
        <strain evidence="2">cv. Yunnan</strain>
    </source>
</reference>
<name>A0ACB9APG4_9ASTR</name>
<reference evidence="1 2" key="2">
    <citation type="journal article" date="2022" name="Mol. Ecol. Resour.">
        <title>The genomes of chicory, endive, great burdock and yacon provide insights into Asteraceae paleo-polyploidization history and plant inulin production.</title>
        <authorList>
            <person name="Fan W."/>
            <person name="Wang S."/>
            <person name="Wang H."/>
            <person name="Wang A."/>
            <person name="Jiang F."/>
            <person name="Liu H."/>
            <person name="Zhao H."/>
            <person name="Xu D."/>
            <person name="Zhang Y."/>
        </authorList>
    </citation>
    <scope>NUCLEOTIDE SEQUENCE [LARGE SCALE GENOMIC DNA]</scope>
    <source>
        <strain evidence="2">cv. Yunnan</strain>
        <tissue evidence="1">Leaves</tissue>
    </source>
</reference>
<evidence type="ECO:0000313" key="2">
    <source>
        <dbReference type="Proteomes" id="UP001056120"/>
    </source>
</evidence>
<dbReference type="Proteomes" id="UP001056120">
    <property type="component" value="Linkage Group LG24"/>
</dbReference>
<dbReference type="EMBL" id="CM042041">
    <property type="protein sequence ID" value="KAI3711534.1"/>
    <property type="molecule type" value="Genomic_DNA"/>
</dbReference>
<protein>
    <submittedName>
        <fullName evidence="1">Uncharacterized protein</fullName>
    </submittedName>
</protein>
<evidence type="ECO:0000313" key="1">
    <source>
        <dbReference type="EMBL" id="KAI3711534.1"/>
    </source>
</evidence>
<gene>
    <name evidence="1" type="ORF">L1987_70073</name>
</gene>
<organism evidence="1 2">
    <name type="scientific">Smallanthus sonchifolius</name>
    <dbReference type="NCBI Taxonomy" id="185202"/>
    <lineage>
        <taxon>Eukaryota</taxon>
        <taxon>Viridiplantae</taxon>
        <taxon>Streptophyta</taxon>
        <taxon>Embryophyta</taxon>
        <taxon>Tracheophyta</taxon>
        <taxon>Spermatophyta</taxon>
        <taxon>Magnoliopsida</taxon>
        <taxon>eudicotyledons</taxon>
        <taxon>Gunneridae</taxon>
        <taxon>Pentapetalae</taxon>
        <taxon>asterids</taxon>
        <taxon>campanulids</taxon>
        <taxon>Asterales</taxon>
        <taxon>Asteraceae</taxon>
        <taxon>Asteroideae</taxon>
        <taxon>Heliantheae alliance</taxon>
        <taxon>Millerieae</taxon>
        <taxon>Smallanthus</taxon>
    </lineage>
</organism>
<comment type="caution">
    <text evidence="1">The sequence shown here is derived from an EMBL/GenBank/DDBJ whole genome shotgun (WGS) entry which is preliminary data.</text>
</comment>
<sequence length="293" mass="31708">MKKAEETLGTRVTRRFVAENRDGKEAPPIRRRHPGVLGGKERPIFSSSVGGKSFREALVSDPIPIPQEKVIIVPSSTKALTSLFGRALVGRSVDFNTLRTFNFLAREAGVLDMFPNSTIGAEILGSDREDREVGEDQAVDPRNCQSSCMGTKEGVNAAGSNLEGKKAHPMDNFLAHPRPRKRQRSDDSFDLNDIIGIVQTPASVSASDPVSRSMDLNSQPLPDPVQEGATVVVTRDESVEDQDHGGGHPVSSGLDREVRDTIELGSLISANLHNFRDEVRSVILGEGFNGVSS</sequence>
<proteinExistence type="predicted"/>